<name>A0AAV0WRG3_9HEMI</name>
<comment type="caution">
    <text evidence="1">The sequence shown here is derived from an EMBL/GenBank/DDBJ whole genome shotgun (WGS) entry which is preliminary data.</text>
</comment>
<proteinExistence type="predicted"/>
<sequence>MRSETFSPVFTTSNYELGETFLFLNNLLDGFLWEYVNYYADKIIFKSDIMTWFYIYTSINLEQEKIHWVEGTGCTENYTTRNDRIIRKIKYNPILIDLRISNTVCEFDVIRANYFCYTYVEMVYILNFGYNIPAILNKEEDYIFTSYLNVEYLVAGSSINDSPIDIYFCNSSNYRCRTVFSRTNINKMQLSSRNKKNNVLVKIKNVVRFITDFKTCEVCGRRLQIWIGEQELGKIYEIIGSDLSLMEVNDQIFDAINVF</sequence>
<dbReference type="Proteomes" id="UP001160148">
    <property type="component" value="Unassembled WGS sequence"/>
</dbReference>
<dbReference type="EMBL" id="CARXXK010000002">
    <property type="protein sequence ID" value="CAI6358432.1"/>
    <property type="molecule type" value="Genomic_DNA"/>
</dbReference>
<accession>A0AAV0WRG3</accession>
<protein>
    <submittedName>
        <fullName evidence="1">Uncharacterized protein</fullName>
    </submittedName>
</protein>
<gene>
    <name evidence="1" type="ORF">MEUPH1_LOCUS13943</name>
</gene>
<dbReference type="AlphaFoldDB" id="A0AAV0WRG3"/>
<evidence type="ECO:0000313" key="2">
    <source>
        <dbReference type="Proteomes" id="UP001160148"/>
    </source>
</evidence>
<evidence type="ECO:0000313" key="1">
    <source>
        <dbReference type="EMBL" id="CAI6358432.1"/>
    </source>
</evidence>
<organism evidence="1 2">
    <name type="scientific">Macrosiphum euphorbiae</name>
    <name type="common">potato aphid</name>
    <dbReference type="NCBI Taxonomy" id="13131"/>
    <lineage>
        <taxon>Eukaryota</taxon>
        <taxon>Metazoa</taxon>
        <taxon>Ecdysozoa</taxon>
        <taxon>Arthropoda</taxon>
        <taxon>Hexapoda</taxon>
        <taxon>Insecta</taxon>
        <taxon>Pterygota</taxon>
        <taxon>Neoptera</taxon>
        <taxon>Paraneoptera</taxon>
        <taxon>Hemiptera</taxon>
        <taxon>Sternorrhyncha</taxon>
        <taxon>Aphidomorpha</taxon>
        <taxon>Aphidoidea</taxon>
        <taxon>Aphididae</taxon>
        <taxon>Macrosiphini</taxon>
        <taxon>Macrosiphum</taxon>
    </lineage>
</organism>
<keyword evidence="2" id="KW-1185">Reference proteome</keyword>
<reference evidence="1 2" key="1">
    <citation type="submission" date="2023-01" db="EMBL/GenBank/DDBJ databases">
        <authorList>
            <person name="Whitehead M."/>
        </authorList>
    </citation>
    <scope>NUCLEOTIDE SEQUENCE [LARGE SCALE GENOMIC DNA]</scope>
</reference>